<proteinExistence type="predicted"/>
<reference evidence="3" key="1">
    <citation type="submission" date="2013-12" db="EMBL/GenBank/DDBJ databases">
        <title>The Genome Sequence of Aphanomyces astaci APO3.</title>
        <authorList>
            <consortium name="The Broad Institute Genomics Platform"/>
            <person name="Russ C."/>
            <person name="Tyler B."/>
            <person name="van West P."/>
            <person name="Dieguez-Uribeondo J."/>
            <person name="Young S.K."/>
            <person name="Zeng Q."/>
            <person name="Gargeya S."/>
            <person name="Fitzgerald M."/>
            <person name="Abouelleil A."/>
            <person name="Alvarado L."/>
            <person name="Chapman S.B."/>
            <person name="Gainer-Dewar J."/>
            <person name="Goldberg J."/>
            <person name="Griggs A."/>
            <person name="Gujja S."/>
            <person name="Hansen M."/>
            <person name="Howarth C."/>
            <person name="Imamovic A."/>
            <person name="Ireland A."/>
            <person name="Larimer J."/>
            <person name="McCowan C."/>
            <person name="Murphy C."/>
            <person name="Pearson M."/>
            <person name="Poon T.W."/>
            <person name="Priest M."/>
            <person name="Roberts A."/>
            <person name="Saif S."/>
            <person name="Shea T."/>
            <person name="Sykes S."/>
            <person name="Wortman J."/>
            <person name="Nusbaum C."/>
            <person name="Birren B."/>
        </authorList>
    </citation>
    <scope>NUCLEOTIDE SEQUENCE [LARGE SCALE GENOMIC DNA]</scope>
    <source>
        <strain evidence="3">APO3</strain>
    </source>
</reference>
<feature type="signal peptide" evidence="2">
    <location>
        <begin position="1"/>
        <end position="32"/>
    </location>
</feature>
<evidence type="ECO:0000256" key="1">
    <source>
        <dbReference type="SAM" id="MobiDB-lite"/>
    </source>
</evidence>
<feature type="region of interest" description="Disordered" evidence="1">
    <location>
        <begin position="65"/>
        <end position="181"/>
    </location>
</feature>
<feature type="chain" id="PRO_5004841046" evidence="2">
    <location>
        <begin position="33"/>
        <end position="248"/>
    </location>
</feature>
<feature type="compositionally biased region" description="Low complexity" evidence="1">
    <location>
        <begin position="70"/>
        <end position="128"/>
    </location>
</feature>
<dbReference type="RefSeq" id="XP_009834064.1">
    <property type="nucleotide sequence ID" value="XM_009835762.1"/>
</dbReference>
<dbReference type="AlphaFoldDB" id="W4GBR9"/>
<protein>
    <submittedName>
        <fullName evidence="3">Uncharacterized protein</fullName>
    </submittedName>
</protein>
<evidence type="ECO:0000313" key="3">
    <source>
        <dbReference type="EMBL" id="ETV76519.1"/>
    </source>
</evidence>
<dbReference type="GeneID" id="20811520"/>
<name>W4GBR9_APHAT</name>
<accession>W4GBR9</accession>
<feature type="compositionally biased region" description="Polar residues" evidence="1">
    <location>
        <begin position="138"/>
        <end position="175"/>
    </location>
</feature>
<organism evidence="3">
    <name type="scientific">Aphanomyces astaci</name>
    <name type="common">Crayfish plague agent</name>
    <dbReference type="NCBI Taxonomy" id="112090"/>
    <lineage>
        <taxon>Eukaryota</taxon>
        <taxon>Sar</taxon>
        <taxon>Stramenopiles</taxon>
        <taxon>Oomycota</taxon>
        <taxon>Saprolegniomycetes</taxon>
        <taxon>Saprolegniales</taxon>
        <taxon>Verrucalvaceae</taxon>
        <taxon>Aphanomyces</taxon>
    </lineage>
</organism>
<sequence length="248" mass="26601">MHTQNILTPIMRAFQGLSALIYLIHLAKSTDAHPESGQLAHEKDKNNQFIEAIDHRLLQNYVNPEPTSAQLTPEPTATEQPTPEPTLAPTTPELTTKEPTSAPATPEPSATEQPTPEPTSVPTTPEPTMSEQPAPEPTFSQAKPTQEPTSTVQPTPGATSTPATHEPITTNQPSRIPSFGNLPRTPQATLVLVSLEPTRKVPSSTQHTPIVVPASTSSNTTIYSQVECEAKCIGAVEVYIYNAGYVTS</sequence>
<dbReference type="VEuPathDB" id="FungiDB:H257_09524"/>
<evidence type="ECO:0000256" key="2">
    <source>
        <dbReference type="SAM" id="SignalP"/>
    </source>
</evidence>
<gene>
    <name evidence="3" type="ORF">H257_09524</name>
</gene>
<dbReference type="EMBL" id="KI913136">
    <property type="protein sequence ID" value="ETV76519.1"/>
    <property type="molecule type" value="Genomic_DNA"/>
</dbReference>
<keyword evidence="2" id="KW-0732">Signal</keyword>